<evidence type="ECO:0000313" key="2">
    <source>
        <dbReference type="EMBL" id="EPS39690.1"/>
    </source>
</evidence>
<keyword evidence="3" id="KW-1185">Reference proteome</keyword>
<keyword evidence="1" id="KW-0732">Signal</keyword>
<protein>
    <recommendedName>
        <fullName evidence="4">Invertebrate defensins family profile domain-containing protein</fullName>
    </recommendedName>
</protein>
<name>S8A9K7_DACHA</name>
<feature type="signal peptide" evidence="1">
    <location>
        <begin position="1"/>
        <end position="18"/>
    </location>
</feature>
<dbReference type="HOGENOM" id="CLU_2654450_0_0_1"/>
<proteinExistence type="predicted"/>
<reference evidence="2 3" key="1">
    <citation type="journal article" date="2013" name="PLoS Genet.">
        <title>Genomic mechanisms accounting for the adaptation to parasitism in nematode-trapping fungi.</title>
        <authorList>
            <person name="Meerupati T."/>
            <person name="Andersson K.M."/>
            <person name="Friman E."/>
            <person name="Kumar D."/>
            <person name="Tunlid A."/>
            <person name="Ahren D."/>
        </authorList>
    </citation>
    <scope>NUCLEOTIDE SEQUENCE [LARGE SCALE GENOMIC DNA]</scope>
    <source>
        <strain evidence="2 3">CBS 200.50</strain>
    </source>
</reference>
<dbReference type="EMBL" id="AQGS01000457">
    <property type="protein sequence ID" value="EPS39690.1"/>
    <property type="molecule type" value="Genomic_DNA"/>
</dbReference>
<reference evidence="3" key="2">
    <citation type="submission" date="2013-04" db="EMBL/GenBank/DDBJ databases">
        <title>Genomic mechanisms accounting for the adaptation to parasitism in nematode-trapping fungi.</title>
        <authorList>
            <person name="Ahren D.G."/>
        </authorList>
    </citation>
    <scope>NUCLEOTIDE SEQUENCE [LARGE SCALE GENOMIC DNA]</scope>
    <source>
        <strain evidence="3">CBS 200.50</strain>
    </source>
</reference>
<dbReference type="OMA" id="GSAYLNC"/>
<evidence type="ECO:0008006" key="4">
    <source>
        <dbReference type="Google" id="ProtNLM"/>
    </source>
</evidence>
<gene>
    <name evidence="2" type="ORF">H072_6539</name>
</gene>
<feature type="chain" id="PRO_5004547591" description="Invertebrate defensins family profile domain-containing protein" evidence="1">
    <location>
        <begin position="19"/>
        <end position="76"/>
    </location>
</feature>
<sequence length="76" mass="8033">MRSFTLVFVASILAAVLGAPTGEPAELERRAYQCFVNDPDCNTKCAAGSVYINCSASTCTPIKGTAFGTCKCSCHY</sequence>
<dbReference type="Proteomes" id="UP000015100">
    <property type="component" value="Unassembled WGS sequence"/>
</dbReference>
<evidence type="ECO:0000256" key="1">
    <source>
        <dbReference type="SAM" id="SignalP"/>
    </source>
</evidence>
<evidence type="ECO:0000313" key="3">
    <source>
        <dbReference type="Proteomes" id="UP000015100"/>
    </source>
</evidence>
<comment type="caution">
    <text evidence="2">The sequence shown here is derived from an EMBL/GenBank/DDBJ whole genome shotgun (WGS) entry which is preliminary data.</text>
</comment>
<dbReference type="AlphaFoldDB" id="S8A9K7"/>
<organism evidence="2 3">
    <name type="scientific">Dactylellina haptotyla (strain CBS 200.50)</name>
    <name type="common">Nematode-trapping fungus</name>
    <name type="synonym">Monacrosporium haptotylum</name>
    <dbReference type="NCBI Taxonomy" id="1284197"/>
    <lineage>
        <taxon>Eukaryota</taxon>
        <taxon>Fungi</taxon>
        <taxon>Dikarya</taxon>
        <taxon>Ascomycota</taxon>
        <taxon>Pezizomycotina</taxon>
        <taxon>Orbiliomycetes</taxon>
        <taxon>Orbiliales</taxon>
        <taxon>Orbiliaceae</taxon>
        <taxon>Dactylellina</taxon>
    </lineage>
</organism>
<accession>S8A9K7</accession>